<proteinExistence type="predicted"/>
<gene>
    <name evidence="7" type="ORF">FKR81_17475</name>
</gene>
<accession>A0A563ETM0</accession>
<name>A0A563ETM0_9PSEU</name>
<evidence type="ECO:0000256" key="3">
    <source>
        <dbReference type="ARBA" id="ARBA00022989"/>
    </source>
</evidence>
<evidence type="ECO:0000259" key="6">
    <source>
        <dbReference type="Pfam" id="PF06271"/>
    </source>
</evidence>
<keyword evidence="4 5" id="KW-0472">Membrane</keyword>
<dbReference type="OrthoDB" id="9787732at2"/>
<comment type="subcellular location">
    <subcellularLocation>
        <location evidence="1">Membrane</location>
        <topology evidence="1">Multi-pass membrane protein</topology>
    </subcellularLocation>
</comment>
<feature type="transmembrane region" description="Helical" evidence="5">
    <location>
        <begin position="66"/>
        <end position="86"/>
    </location>
</feature>
<comment type="caution">
    <text evidence="7">The sequence shown here is derived from an EMBL/GenBank/DDBJ whole genome shotgun (WGS) entry which is preliminary data.</text>
</comment>
<evidence type="ECO:0000313" key="8">
    <source>
        <dbReference type="Proteomes" id="UP000316639"/>
    </source>
</evidence>
<dbReference type="PANTHER" id="PTHR38480:SF1">
    <property type="entry name" value="SLR0254 PROTEIN"/>
    <property type="match status" value="1"/>
</dbReference>
<protein>
    <submittedName>
        <fullName evidence="7">RDD family protein</fullName>
    </submittedName>
</protein>
<evidence type="ECO:0000256" key="4">
    <source>
        <dbReference type="ARBA" id="ARBA00023136"/>
    </source>
</evidence>
<dbReference type="PANTHER" id="PTHR38480">
    <property type="entry name" value="SLR0254 PROTEIN"/>
    <property type="match status" value="1"/>
</dbReference>
<dbReference type="Pfam" id="PF06271">
    <property type="entry name" value="RDD"/>
    <property type="match status" value="1"/>
</dbReference>
<dbReference type="EMBL" id="VOBR01000010">
    <property type="protein sequence ID" value="TWP50878.1"/>
    <property type="molecule type" value="Genomic_DNA"/>
</dbReference>
<feature type="transmembrane region" description="Helical" evidence="5">
    <location>
        <begin position="38"/>
        <end position="60"/>
    </location>
</feature>
<dbReference type="GO" id="GO:0016020">
    <property type="term" value="C:membrane"/>
    <property type="evidence" value="ECO:0007669"/>
    <property type="project" value="UniProtKB-SubCell"/>
</dbReference>
<evidence type="ECO:0000313" key="7">
    <source>
        <dbReference type="EMBL" id="TWP50878.1"/>
    </source>
</evidence>
<feature type="transmembrane region" description="Helical" evidence="5">
    <location>
        <begin position="123"/>
        <end position="146"/>
    </location>
</feature>
<keyword evidence="2 5" id="KW-0812">Transmembrane</keyword>
<dbReference type="AlphaFoldDB" id="A0A563ETM0"/>
<evidence type="ECO:0000256" key="1">
    <source>
        <dbReference type="ARBA" id="ARBA00004141"/>
    </source>
</evidence>
<dbReference type="Proteomes" id="UP000316639">
    <property type="component" value="Unassembled WGS sequence"/>
</dbReference>
<sequence>MNTSKSTRETLRCTAVGDLVTGEAVVVSLRTARLASRALAFALDVVLQAIVLFVVYLARPSADDEALLSATTLVLTVAVLVGYPVLCETLTRGRTLGKVACGLRVVRDDGGPIRFRHALVRGLAGFFVDFWALGLGGAVALFVSLVSPQGKRVGDYLAGTVVIRVRVPQTEPPQIAMPPELAAWAATLDLSRLPDDLALAVRQYLGRFGQLSPDARASLGGRLAGEVAGWIAAPPPPGVHVHAYLSAVLAERRNRALRGPDNPFAPPRTE</sequence>
<reference evidence="7 8" key="1">
    <citation type="submission" date="2019-07" db="EMBL/GenBank/DDBJ databases">
        <title>Lentzea xizangensis sp. nov., isolated from Qinghai-Tibetan Plateau Soils.</title>
        <authorList>
            <person name="Huang J."/>
        </authorList>
    </citation>
    <scope>NUCLEOTIDE SEQUENCE [LARGE SCALE GENOMIC DNA]</scope>
    <source>
        <strain evidence="7 8">FXJ1.1311</strain>
    </source>
</reference>
<keyword evidence="3 5" id="KW-1133">Transmembrane helix</keyword>
<organism evidence="7 8">
    <name type="scientific">Lentzea tibetensis</name>
    <dbReference type="NCBI Taxonomy" id="2591470"/>
    <lineage>
        <taxon>Bacteria</taxon>
        <taxon>Bacillati</taxon>
        <taxon>Actinomycetota</taxon>
        <taxon>Actinomycetes</taxon>
        <taxon>Pseudonocardiales</taxon>
        <taxon>Pseudonocardiaceae</taxon>
        <taxon>Lentzea</taxon>
    </lineage>
</organism>
<keyword evidence="8" id="KW-1185">Reference proteome</keyword>
<feature type="domain" description="RDD" evidence="6">
    <location>
        <begin position="32"/>
        <end position="159"/>
    </location>
</feature>
<evidence type="ECO:0000256" key="2">
    <source>
        <dbReference type="ARBA" id="ARBA00022692"/>
    </source>
</evidence>
<dbReference type="InterPro" id="IPR010432">
    <property type="entry name" value="RDD"/>
</dbReference>
<evidence type="ECO:0000256" key="5">
    <source>
        <dbReference type="SAM" id="Phobius"/>
    </source>
</evidence>